<evidence type="ECO:0000313" key="4">
    <source>
        <dbReference type="EMBL" id="RFU96298.1"/>
    </source>
</evidence>
<reference evidence="5" key="1">
    <citation type="submission" date="2018-08" db="EMBL/GenBank/DDBJ databases">
        <authorList>
            <person name="Grouzdev D.S."/>
            <person name="Krutkina M.S."/>
        </authorList>
    </citation>
    <scope>NUCLEOTIDE SEQUENCE [LARGE SCALE GENOMIC DNA]</scope>
    <source>
        <strain evidence="5">4-11</strain>
    </source>
</reference>
<dbReference type="AlphaFoldDB" id="A0A372MLS5"/>
<comment type="caution">
    <text evidence="4">The sequence shown here is derived from an EMBL/GenBank/DDBJ whole genome shotgun (WGS) entry which is preliminary data.</text>
</comment>
<dbReference type="PANTHER" id="PTHR45138:SF9">
    <property type="entry name" value="DIGUANYLATE CYCLASE DGCM-RELATED"/>
    <property type="match status" value="1"/>
</dbReference>
<dbReference type="RefSeq" id="WP_117329115.1">
    <property type="nucleotide sequence ID" value="NZ_QUWK01000001.1"/>
</dbReference>
<dbReference type="GO" id="GO:0043709">
    <property type="term" value="P:cell adhesion involved in single-species biofilm formation"/>
    <property type="evidence" value="ECO:0007669"/>
    <property type="project" value="TreeGrafter"/>
</dbReference>
<dbReference type="SUPFAM" id="SSF55073">
    <property type="entry name" value="Nucleotide cyclase"/>
    <property type="match status" value="1"/>
</dbReference>
<dbReference type="Pfam" id="PF08448">
    <property type="entry name" value="PAS_4"/>
    <property type="match status" value="1"/>
</dbReference>
<dbReference type="InterPro" id="IPR043128">
    <property type="entry name" value="Rev_trsase/Diguanyl_cyclase"/>
</dbReference>
<dbReference type="Proteomes" id="UP000264002">
    <property type="component" value="Unassembled WGS sequence"/>
</dbReference>
<dbReference type="InterPro" id="IPR000014">
    <property type="entry name" value="PAS"/>
</dbReference>
<feature type="domain" description="GGDEF" evidence="3">
    <location>
        <begin position="174"/>
        <end position="307"/>
    </location>
</feature>
<gene>
    <name evidence="4" type="ORF">DYP60_01050</name>
</gene>
<evidence type="ECO:0000256" key="2">
    <source>
        <dbReference type="ARBA" id="ARBA00034247"/>
    </source>
</evidence>
<dbReference type="GO" id="GO:0052621">
    <property type="term" value="F:diguanylate cyclase activity"/>
    <property type="evidence" value="ECO:0007669"/>
    <property type="project" value="UniProtKB-EC"/>
</dbReference>
<dbReference type="Gene3D" id="3.30.70.270">
    <property type="match status" value="1"/>
</dbReference>
<dbReference type="PROSITE" id="PS50887">
    <property type="entry name" value="GGDEF"/>
    <property type="match status" value="1"/>
</dbReference>
<dbReference type="OrthoDB" id="9779586at2"/>
<dbReference type="InterPro" id="IPR035965">
    <property type="entry name" value="PAS-like_dom_sf"/>
</dbReference>
<dbReference type="NCBIfam" id="TIGR00229">
    <property type="entry name" value="sensory_box"/>
    <property type="match status" value="1"/>
</dbReference>
<dbReference type="EMBL" id="QUWK01000001">
    <property type="protein sequence ID" value="RFU96298.1"/>
    <property type="molecule type" value="Genomic_DNA"/>
</dbReference>
<evidence type="ECO:0000313" key="5">
    <source>
        <dbReference type="Proteomes" id="UP000264002"/>
    </source>
</evidence>
<dbReference type="PANTHER" id="PTHR45138">
    <property type="entry name" value="REGULATORY COMPONENTS OF SENSORY TRANSDUCTION SYSTEM"/>
    <property type="match status" value="1"/>
</dbReference>
<dbReference type="SUPFAM" id="SSF55785">
    <property type="entry name" value="PYP-like sensor domain (PAS domain)"/>
    <property type="match status" value="1"/>
</dbReference>
<proteinExistence type="predicted"/>
<evidence type="ECO:0000256" key="1">
    <source>
        <dbReference type="ARBA" id="ARBA00012528"/>
    </source>
</evidence>
<dbReference type="FunFam" id="3.30.70.270:FF:000001">
    <property type="entry name" value="Diguanylate cyclase domain protein"/>
    <property type="match status" value="1"/>
</dbReference>
<dbReference type="Pfam" id="PF00990">
    <property type="entry name" value="GGDEF"/>
    <property type="match status" value="1"/>
</dbReference>
<keyword evidence="5" id="KW-1185">Reference proteome</keyword>
<dbReference type="InterPro" id="IPR013656">
    <property type="entry name" value="PAS_4"/>
</dbReference>
<accession>A0A372MLS5</accession>
<sequence length="312" mass="35258">MKTKQEQTIPLLDDISRSLFNTIPDPFIVVGEDGTYLEVLGGTERSLYDDGIPLKGKNIYGFMPKKFADFFMGQVHHTLESGKLNTFDYQLETEDVTLTTKNGPGGTQWFEARMYPLEKPYQGQRAVSVLIINITERRTLHKQLRDLSNIDPLTGLYNRRYFLQRVSLHLREAGRAHILICDIDHFKNINDTYGHLAGDAVLQEFASRVREVIKHSRAIARYGGDEFIIAVTNKSDTEAVAIAEDLRIHVASKPFFFQNLELNVHISIGVARVQGPNISSISLISEADIALYRAKASGRNKVCLFTPSMREL</sequence>
<dbReference type="InterPro" id="IPR050469">
    <property type="entry name" value="Diguanylate_Cyclase"/>
</dbReference>
<protein>
    <recommendedName>
        <fullName evidence="1">diguanylate cyclase</fullName>
        <ecNumber evidence="1">2.7.7.65</ecNumber>
    </recommendedName>
</protein>
<dbReference type="NCBIfam" id="TIGR00254">
    <property type="entry name" value="GGDEF"/>
    <property type="match status" value="1"/>
</dbReference>
<dbReference type="InterPro" id="IPR000160">
    <property type="entry name" value="GGDEF_dom"/>
</dbReference>
<dbReference type="EC" id="2.7.7.65" evidence="1"/>
<name>A0A372MLS5_9SPIR</name>
<dbReference type="GO" id="GO:0005886">
    <property type="term" value="C:plasma membrane"/>
    <property type="evidence" value="ECO:0007669"/>
    <property type="project" value="TreeGrafter"/>
</dbReference>
<dbReference type="GO" id="GO:1902201">
    <property type="term" value="P:negative regulation of bacterial-type flagellum-dependent cell motility"/>
    <property type="evidence" value="ECO:0007669"/>
    <property type="project" value="TreeGrafter"/>
</dbReference>
<organism evidence="4 5">
    <name type="scientific">Sphaerochaeta halotolerans</name>
    <dbReference type="NCBI Taxonomy" id="2293840"/>
    <lineage>
        <taxon>Bacteria</taxon>
        <taxon>Pseudomonadati</taxon>
        <taxon>Spirochaetota</taxon>
        <taxon>Spirochaetia</taxon>
        <taxon>Spirochaetales</taxon>
        <taxon>Sphaerochaetaceae</taxon>
        <taxon>Sphaerochaeta</taxon>
    </lineage>
</organism>
<dbReference type="CDD" id="cd01949">
    <property type="entry name" value="GGDEF"/>
    <property type="match status" value="1"/>
</dbReference>
<dbReference type="Gene3D" id="3.30.450.20">
    <property type="entry name" value="PAS domain"/>
    <property type="match status" value="1"/>
</dbReference>
<dbReference type="InterPro" id="IPR029787">
    <property type="entry name" value="Nucleotide_cyclase"/>
</dbReference>
<evidence type="ECO:0000259" key="3">
    <source>
        <dbReference type="PROSITE" id="PS50887"/>
    </source>
</evidence>
<comment type="catalytic activity">
    <reaction evidence="2">
        <text>2 GTP = 3',3'-c-di-GMP + 2 diphosphate</text>
        <dbReference type="Rhea" id="RHEA:24898"/>
        <dbReference type="ChEBI" id="CHEBI:33019"/>
        <dbReference type="ChEBI" id="CHEBI:37565"/>
        <dbReference type="ChEBI" id="CHEBI:58805"/>
        <dbReference type="EC" id="2.7.7.65"/>
    </reaction>
</comment>
<dbReference type="SMART" id="SM00267">
    <property type="entry name" value="GGDEF"/>
    <property type="match status" value="1"/>
</dbReference>
<reference evidence="4 5" key="2">
    <citation type="submission" date="2018-09" db="EMBL/GenBank/DDBJ databases">
        <title>Genome of Sphaerochaeta halotolerans strain 4-11.</title>
        <authorList>
            <person name="Nazina T.N."/>
            <person name="Sokolova D.S."/>
        </authorList>
    </citation>
    <scope>NUCLEOTIDE SEQUENCE [LARGE SCALE GENOMIC DNA]</scope>
    <source>
        <strain evidence="4 5">4-11</strain>
    </source>
</reference>